<dbReference type="Proteomes" id="UP001633002">
    <property type="component" value="Unassembled WGS sequence"/>
</dbReference>
<protein>
    <submittedName>
        <fullName evidence="2">Uncharacterized protein</fullName>
    </submittedName>
</protein>
<sequence length="188" mass="21126">MRLEVLYMKEKGGFVWYELNPKNMDKQQSKLALGGDLMSSKSSQIHIIIDEVLVKQPKRKLLEQESIKQALSSVIFGVLPKEAVHYLPYPELAAKTPVRPSAAELELSEDEDDSIAEDIRETKAHEVECWAAAKKSHGDNGKGVAPEESKKKPVSRPKEKLLGTSIDAERARLNRIHKKNQRKGRGSM</sequence>
<feature type="compositionally biased region" description="Basic and acidic residues" evidence="1">
    <location>
        <begin position="136"/>
        <end position="172"/>
    </location>
</feature>
<organism evidence="2 3">
    <name type="scientific">Riccia sorocarpa</name>
    <dbReference type="NCBI Taxonomy" id="122646"/>
    <lineage>
        <taxon>Eukaryota</taxon>
        <taxon>Viridiplantae</taxon>
        <taxon>Streptophyta</taxon>
        <taxon>Embryophyta</taxon>
        <taxon>Marchantiophyta</taxon>
        <taxon>Marchantiopsida</taxon>
        <taxon>Marchantiidae</taxon>
        <taxon>Marchantiales</taxon>
        <taxon>Ricciaceae</taxon>
        <taxon>Riccia</taxon>
    </lineage>
</organism>
<reference evidence="2 3" key="1">
    <citation type="submission" date="2024-09" db="EMBL/GenBank/DDBJ databases">
        <title>Chromosome-scale assembly of Riccia sorocarpa.</title>
        <authorList>
            <person name="Paukszto L."/>
        </authorList>
    </citation>
    <scope>NUCLEOTIDE SEQUENCE [LARGE SCALE GENOMIC DNA]</scope>
    <source>
        <strain evidence="2">LP-2024</strain>
        <tissue evidence="2">Aerial parts of the thallus</tissue>
    </source>
</reference>
<evidence type="ECO:0000256" key="1">
    <source>
        <dbReference type="SAM" id="MobiDB-lite"/>
    </source>
</evidence>
<gene>
    <name evidence="2" type="ORF">R1sor_018800</name>
</gene>
<evidence type="ECO:0000313" key="2">
    <source>
        <dbReference type="EMBL" id="KAL3700778.1"/>
    </source>
</evidence>
<name>A0ABD3IAQ1_9MARC</name>
<comment type="caution">
    <text evidence="2">The sequence shown here is derived from an EMBL/GenBank/DDBJ whole genome shotgun (WGS) entry which is preliminary data.</text>
</comment>
<keyword evidence="3" id="KW-1185">Reference proteome</keyword>
<feature type="compositionally biased region" description="Basic residues" evidence="1">
    <location>
        <begin position="173"/>
        <end position="188"/>
    </location>
</feature>
<dbReference type="AlphaFoldDB" id="A0ABD3IAQ1"/>
<accession>A0ABD3IAQ1</accession>
<feature type="region of interest" description="Disordered" evidence="1">
    <location>
        <begin position="132"/>
        <end position="188"/>
    </location>
</feature>
<dbReference type="EMBL" id="JBJQOH010000001">
    <property type="protein sequence ID" value="KAL3700778.1"/>
    <property type="molecule type" value="Genomic_DNA"/>
</dbReference>
<proteinExistence type="predicted"/>
<evidence type="ECO:0000313" key="3">
    <source>
        <dbReference type="Proteomes" id="UP001633002"/>
    </source>
</evidence>